<feature type="region of interest" description="Disordered" evidence="1">
    <location>
        <begin position="125"/>
        <end position="145"/>
    </location>
</feature>
<name>A0A9X3EPZ4_9BACT</name>
<organism evidence="3 4">
    <name type="scientific">Nannocystis pusilla</name>
    <dbReference type="NCBI Taxonomy" id="889268"/>
    <lineage>
        <taxon>Bacteria</taxon>
        <taxon>Pseudomonadati</taxon>
        <taxon>Myxococcota</taxon>
        <taxon>Polyangia</taxon>
        <taxon>Nannocystales</taxon>
        <taxon>Nannocystaceae</taxon>
        <taxon>Nannocystis</taxon>
    </lineage>
</organism>
<comment type="caution">
    <text evidence="3">The sequence shown here is derived from an EMBL/GenBank/DDBJ whole genome shotgun (WGS) entry which is preliminary data.</text>
</comment>
<gene>
    <name evidence="3" type="ORF">OV079_19500</name>
</gene>
<keyword evidence="2" id="KW-0812">Transmembrane</keyword>
<sequence length="205" mass="21158">MLVLVVLVSAVVVLVLDSVVVVLVLASAVVPVLVVLVLASVVVPLASAVVSVLVGPGGSTVVVGPGSVVVVASLVDVVPAEPSESVCADGPPQAGAAASASVKPRDERERCEVRMSRFLPRPSTLHRPIRRRNHPAGRTVGAPTDTHAGVAIGRALKGWLRAILRAGGVARGPSSRPGVASASWAWYRYVLEDMAKRTCRGGHVR</sequence>
<dbReference type="EMBL" id="JAPNKE010000002">
    <property type="protein sequence ID" value="MCY1007696.1"/>
    <property type="molecule type" value="Genomic_DNA"/>
</dbReference>
<dbReference type="AlphaFoldDB" id="A0A9X3EPZ4"/>
<reference evidence="3" key="1">
    <citation type="submission" date="2022-11" db="EMBL/GenBank/DDBJ databases">
        <title>Minimal conservation of predation-associated metabolite biosynthetic gene clusters underscores biosynthetic potential of Myxococcota including descriptions for ten novel species: Archangium lansinium sp. nov., Myxococcus landrumus sp. nov., Nannocystis bai.</title>
        <authorList>
            <person name="Ahearne A."/>
            <person name="Stevens C."/>
            <person name="Phillips K."/>
        </authorList>
    </citation>
    <scope>NUCLEOTIDE SEQUENCE</scope>
    <source>
        <strain evidence="3">Na p29</strain>
    </source>
</reference>
<accession>A0A9X3EPZ4</accession>
<evidence type="ECO:0000256" key="2">
    <source>
        <dbReference type="SAM" id="Phobius"/>
    </source>
</evidence>
<evidence type="ECO:0000313" key="3">
    <source>
        <dbReference type="EMBL" id="MCY1007696.1"/>
    </source>
</evidence>
<keyword evidence="2" id="KW-1133">Transmembrane helix</keyword>
<keyword evidence="4" id="KW-1185">Reference proteome</keyword>
<proteinExistence type="predicted"/>
<keyword evidence="2" id="KW-0472">Membrane</keyword>
<dbReference type="Proteomes" id="UP001150924">
    <property type="component" value="Unassembled WGS sequence"/>
</dbReference>
<feature type="transmembrane region" description="Helical" evidence="2">
    <location>
        <begin position="28"/>
        <end position="54"/>
    </location>
</feature>
<evidence type="ECO:0000313" key="4">
    <source>
        <dbReference type="Proteomes" id="UP001150924"/>
    </source>
</evidence>
<protein>
    <submittedName>
        <fullName evidence="3">Uncharacterized protein</fullName>
    </submittedName>
</protein>
<dbReference type="RefSeq" id="WP_267770337.1">
    <property type="nucleotide sequence ID" value="NZ_JAPNKE010000002.1"/>
</dbReference>
<evidence type="ECO:0000256" key="1">
    <source>
        <dbReference type="SAM" id="MobiDB-lite"/>
    </source>
</evidence>